<gene>
    <name evidence="2" type="ORF">AADEFJLK_04613</name>
</gene>
<accession>A0A2S5CFN3</accession>
<comment type="caution">
    <text evidence="2">The sequence shown here is derived from an EMBL/GenBank/DDBJ whole genome shotgun (WGS) entry which is preliminary data.</text>
</comment>
<protein>
    <submittedName>
        <fullName evidence="2">Replication protein</fullName>
    </submittedName>
</protein>
<dbReference type="Proteomes" id="UP000237423">
    <property type="component" value="Unassembled WGS sequence"/>
</dbReference>
<evidence type="ECO:0000313" key="3">
    <source>
        <dbReference type="Proteomes" id="UP000237423"/>
    </source>
</evidence>
<evidence type="ECO:0000313" key="2">
    <source>
        <dbReference type="EMBL" id="POZ49614.1"/>
    </source>
</evidence>
<dbReference type="AlphaFoldDB" id="A0A2S5CFN3"/>
<organism evidence="2 3">
    <name type="scientific">Methylovulum psychrotolerans</name>
    <dbReference type="NCBI Taxonomy" id="1704499"/>
    <lineage>
        <taxon>Bacteria</taxon>
        <taxon>Pseudomonadati</taxon>
        <taxon>Pseudomonadota</taxon>
        <taxon>Gammaproteobacteria</taxon>
        <taxon>Methylococcales</taxon>
        <taxon>Methylococcaceae</taxon>
        <taxon>Methylovulum</taxon>
    </lineage>
</organism>
<feature type="compositionally biased region" description="Basic and acidic residues" evidence="1">
    <location>
        <begin position="1"/>
        <end position="17"/>
    </location>
</feature>
<feature type="region of interest" description="Disordered" evidence="1">
    <location>
        <begin position="1"/>
        <end position="29"/>
    </location>
</feature>
<proteinExistence type="predicted"/>
<reference evidence="2 3" key="1">
    <citation type="submission" date="2017-11" db="EMBL/GenBank/DDBJ databases">
        <title>Draft Genome Sequence of Methylobacter psychrotolerans Sph1T, an Obligate Methanotroph from Low-Temperature Environments.</title>
        <authorList>
            <person name="Oshkin I.Y."/>
            <person name="Miroshnikov K."/>
            <person name="Belova S.E."/>
            <person name="Korzhenkov A."/>
            <person name="Toshchakov S.V."/>
            <person name="Dedysh S.N."/>
        </authorList>
    </citation>
    <scope>NUCLEOTIDE SEQUENCE [LARGE SCALE GENOMIC DNA]</scope>
    <source>
        <strain evidence="2 3">Sph1</strain>
    </source>
</reference>
<name>A0A2S5CFN3_9GAMM</name>
<evidence type="ECO:0000256" key="1">
    <source>
        <dbReference type="SAM" id="MobiDB-lite"/>
    </source>
</evidence>
<sequence>MAIRKKQPETSENKTTDEETPVIPPNEADFGGQQLDLFRAFLCNTDNERDQLSNTFDLWDSVPRYAVSRQQMDKIRKEKGFLDLQQVEFHYRGTKLKTIIQAARILDEKTGTTKDYYPSANEELIEDALRKIAAEQRNAFFDKPNYRSGVVFSLHELREELKRRGHTRSYQQIILSLNILARSTIEIRSTNGKDGEKFAVSCYFSGLAAASKYRLAEDPTAKWIVQFHPLVTQSIDSLTYRQFNYAQMMSHTSQLARWIHKQLSLKFTFASLTTPFEMRYSTIRRDSALLNNYSRGRKAIEALDEAWSELIKNGVLLTTQKSEVRGGRGKLEEVIYTLTPSLDFISAIKAANKRENLAVGKKTDPVDHLQNPKRR</sequence>
<dbReference type="EMBL" id="PGFZ01000044">
    <property type="protein sequence ID" value="POZ49614.1"/>
    <property type="molecule type" value="Genomic_DNA"/>
</dbReference>
<dbReference type="RefSeq" id="WP_211299328.1">
    <property type="nucleotide sequence ID" value="NZ_JAGVVN010000007.1"/>
</dbReference>